<keyword evidence="4 6" id="KW-1133">Transmembrane helix</keyword>
<feature type="transmembrane region" description="Helical" evidence="6">
    <location>
        <begin position="70"/>
        <end position="87"/>
    </location>
</feature>
<dbReference type="PANTHER" id="PTHR30086">
    <property type="entry name" value="ARGININE EXPORTER PROTEIN ARGO"/>
    <property type="match status" value="1"/>
</dbReference>
<feature type="transmembrane region" description="Helical" evidence="6">
    <location>
        <begin position="179"/>
        <end position="197"/>
    </location>
</feature>
<comment type="subcellular location">
    <subcellularLocation>
        <location evidence="1">Cell membrane</location>
        <topology evidence="1">Multi-pass membrane protein</topology>
    </subcellularLocation>
</comment>
<evidence type="ECO:0000313" key="7">
    <source>
        <dbReference type="EMBL" id="PXF22396.1"/>
    </source>
</evidence>
<feature type="transmembrane region" description="Helical" evidence="6">
    <location>
        <begin position="41"/>
        <end position="64"/>
    </location>
</feature>
<evidence type="ECO:0000256" key="1">
    <source>
        <dbReference type="ARBA" id="ARBA00004651"/>
    </source>
</evidence>
<organism evidence="7 8">
    <name type="scientific">Candidatus Thalassarchaeum betae</name>
    <dbReference type="NCBI Taxonomy" id="2599289"/>
    <lineage>
        <taxon>Archaea</taxon>
        <taxon>Methanobacteriati</taxon>
        <taxon>Thermoplasmatota</taxon>
        <taxon>Candidatus Poseidoniia</taxon>
        <taxon>Candidatus Poseidoniales</taxon>
        <taxon>Candidatus Thalassarchaeaceae</taxon>
        <taxon>Candidatus Thalassarchaeum</taxon>
    </lineage>
</organism>
<evidence type="ECO:0000256" key="5">
    <source>
        <dbReference type="ARBA" id="ARBA00023136"/>
    </source>
</evidence>
<dbReference type="AlphaFoldDB" id="A0A2V3HU10"/>
<dbReference type="InterPro" id="IPR001123">
    <property type="entry name" value="LeuE-type"/>
</dbReference>
<dbReference type="Proteomes" id="UP000248161">
    <property type="component" value="Unassembled WGS sequence"/>
</dbReference>
<dbReference type="Pfam" id="PF01810">
    <property type="entry name" value="LysE"/>
    <property type="match status" value="1"/>
</dbReference>
<keyword evidence="3 6" id="KW-0812">Transmembrane</keyword>
<gene>
    <name evidence="7" type="ORF">CXX69_00165</name>
</gene>
<dbReference type="EMBL" id="PSPG01000001">
    <property type="protein sequence ID" value="PXF22396.1"/>
    <property type="molecule type" value="Genomic_DNA"/>
</dbReference>
<protein>
    <recommendedName>
        <fullName evidence="9">LysE family translocator</fullName>
    </recommendedName>
</protein>
<dbReference type="PANTHER" id="PTHR30086:SF20">
    <property type="entry name" value="ARGININE EXPORTER PROTEIN ARGO-RELATED"/>
    <property type="match status" value="1"/>
</dbReference>
<evidence type="ECO:0000313" key="8">
    <source>
        <dbReference type="Proteomes" id="UP000248161"/>
    </source>
</evidence>
<evidence type="ECO:0000256" key="3">
    <source>
        <dbReference type="ARBA" id="ARBA00022692"/>
    </source>
</evidence>
<feature type="transmembrane region" description="Helical" evidence="6">
    <location>
        <begin position="145"/>
        <end position="167"/>
    </location>
</feature>
<evidence type="ECO:0000256" key="6">
    <source>
        <dbReference type="SAM" id="Phobius"/>
    </source>
</evidence>
<evidence type="ECO:0000256" key="4">
    <source>
        <dbReference type="ARBA" id="ARBA00022989"/>
    </source>
</evidence>
<feature type="transmembrane region" description="Helical" evidence="6">
    <location>
        <begin position="120"/>
        <end position="139"/>
    </location>
</feature>
<evidence type="ECO:0008006" key="9">
    <source>
        <dbReference type="Google" id="ProtNLM"/>
    </source>
</evidence>
<sequence length="199" mass="21231">MDTELLVATLVFIIPMCFTPGPNNVLCAAHGSQHGLRGTMPLITGMAIGWSSLGLFVGAATVFIEENESFFSLLTYVGAAYIAYLAYKIATAKPITDEEQSSERLGVITGIVLQVVNGKAWIHFLVLMTAFGSLFGAGFEGKVALVLLNLLFGLPAVTCWAAFGTLLRRAFSNPSSARNLNRAMGLSLFAVAAWIVLSH</sequence>
<dbReference type="GO" id="GO:0005886">
    <property type="term" value="C:plasma membrane"/>
    <property type="evidence" value="ECO:0007669"/>
    <property type="project" value="UniProtKB-SubCell"/>
</dbReference>
<keyword evidence="2" id="KW-1003">Cell membrane</keyword>
<reference evidence="7 8" key="1">
    <citation type="journal article" date="2015" name="Nat. Commun.">
        <title>Genomic and transcriptomic evidence for scavenging of diverse organic compounds by widespread deep-sea archaea.</title>
        <authorList>
            <person name="Li M."/>
            <person name="Baker B.J."/>
            <person name="Anantharaman K."/>
            <person name="Jain S."/>
            <person name="Breier J.A."/>
            <person name="Dick G.J."/>
        </authorList>
    </citation>
    <scope>NUCLEOTIDE SEQUENCE [LARGE SCALE GENOMIC DNA]</scope>
    <source>
        <strain evidence="7">Cayman_51_deep</strain>
    </source>
</reference>
<dbReference type="GO" id="GO:0033228">
    <property type="term" value="P:cysteine export across plasma membrane"/>
    <property type="evidence" value="ECO:0007669"/>
    <property type="project" value="TreeGrafter"/>
</dbReference>
<proteinExistence type="predicted"/>
<accession>A0A2V3HU10</accession>
<keyword evidence="5 6" id="KW-0472">Membrane</keyword>
<feature type="transmembrane region" description="Helical" evidence="6">
    <location>
        <begin position="6"/>
        <end position="29"/>
    </location>
</feature>
<dbReference type="GO" id="GO:0015171">
    <property type="term" value="F:amino acid transmembrane transporter activity"/>
    <property type="evidence" value="ECO:0007669"/>
    <property type="project" value="TreeGrafter"/>
</dbReference>
<evidence type="ECO:0000256" key="2">
    <source>
        <dbReference type="ARBA" id="ARBA00022475"/>
    </source>
</evidence>
<comment type="caution">
    <text evidence="7">The sequence shown here is derived from an EMBL/GenBank/DDBJ whole genome shotgun (WGS) entry which is preliminary data.</text>
</comment>
<name>A0A2V3HU10_9ARCH</name>